<feature type="non-terminal residue" evidence="2">
    <location>
        <position position="105"/>
    </location>
</feature>
<comment type="caution">
    <text evidence="2">The sequence shown here is derived from an EMBL/GenBank/DDBJ whole genome shotgun (WGS) entry which is preliminary data.</text>
</comment>
<evidence type="ECO:0000259" key="1">
    <source>
        <dbReference type="Pfam" id="PF23064"/>
    </source>
</evidence>
<dbReference type="EMBL" id="WIXE01017932">
    <property type="protein sequence ID" value="KAK5971331.1"/>
    <property type="molecule type" value="Genomic_DNA"/>
</dbReference>
<evidence type="ECO:0000313" key="3">
    <source>
        <dbReference type="Proteomes" id="UP001331761"/>
    </source>
</evidence>
<evidence type="ECO:0000313" key="2">
    <source>
        <dbReference type="EMBL" id="KAK5971331.1"/>
    </source>
</evidence>
<accession>A0AAN8F0J2</accession>
<sequence>VIVYFFTATYGAVNLDVYDGADANADMIFTSWFVDTIEGIAPSIASTGQHMLIRIRPNPYCKSALDFQAMATDWQEDSQCPPLVWTTATAGQQTSIQLMGTHCIS</sequence>
<dbReference type="Proteomes" id="UP001331761">
    <property type="component" value="Unassembled WGS sequence"/>
</dbReference>
<reference evidence="2 3" key="1">
    <citation type="submission" date="2019-10" db="EMBL/GenBank/DDBJ databases">
        <title>Assembly and Annotation for the nematode Trichostrongylus colubriformis.</title>
        <authorList>
            <person name="Martin J."/>
        </authorList>
    </citation>
    <scope>NUCLEOTIDE SEQUENCE [LARGE SCALE GENOMIC DNA]</scope>
    <source>
        <strain evidence="2">G859</strain>
        <tissue evidence="2">Whole worm</tissue>
    </source>
</reference>
<feature type="non-terminal residue" evidence="2">
    <location>
        <position position="1"/>
    </location>
</feature>
<protein>
    <recommendedName>
        <fullName evidence="1">M02D8-5-like fifth CUB domain-containing protein</fullName>
    </recommendedName>
</protein>
<dbReference type="AlphaFoldDB" id="A0AAN8F0J2"/>
<keyword evidence="3" id="KW-1185">Reference proteome</keyword>
<name>A0AAN8F0J2_TRICO</name>
<dbReference type="InterPro" id="IPR059048">
    <property type="entry name" value="CUB_M02D8_5_5th"/>
</dbReference>
<feature type="domain" description="M02D8-5-like fifth CUB" evidence="1">
    <location>
        <begin position="1"/>
        <end position="73"/>
    </location>
</feature>
<dbReference type="Pfam" id="PF23064">
    <property type="entry name" value="CUB_M02D8_5_5th"/>
    <property type="match status" value="1"/>
</dbReference>
<proteinExistence type="predicted"/>
<gene>
    <name evidence="2" type="ORF">GCK32_019839</name>
</gene>
<organism evidence="2 3">
    <name type="scientific">Trichostrongylus colubriformis</name>
    <name type="common">Black scour worm</name>
    <dbReference type="NCBI Taxonomy" id="6319"/>
    <lineage>
        <taxon>Eukaryota</taxon>
        <taxon>Metazoa</taxon>
        <taxon>Ecdysozoa</taxon>
        <taxon>Nematoda</taxon>
        <taxon>Chromadorea</taxon>
        <taxon>Rhabditida</taxon>
        <taxon>Rhabditina</taxon>
        <taxon>Rhabditomorpha</taxon>
        <taxon>Strongyloidea</taxon>
        <taxon>Trichostrongylidae</taxon>
        <taxon>Trichostrongylus</taxon>
    </lineage>
</organism>